<dbReference type="EMBL" id="NIOF01000001">
    <property type="protein sequence ID" value="OWQ93584.1"/>
    <property type="molecule type" value="Genomic_DNA"/>
</dbReference>
<keyword evidence="5 6" id="KW-0472">Membrane</keyword>
<dbReference type="GO" id="GO:0005886">
    <property type="term" value="C:plasma membrane"/>
    <property type="evidence" value="ECO:0007669"/>
    <property type="project" value="UniProtKB-SubCell"/>
</dbReference>
<keyword evidence="8" id="KW-1185">Reference proteome</keyword>
<dbReference type="PANTHER" id="PTHR30250:SF11">
    <property type="entry name" value="O-ANTIGEN TRANSPORTER-RELATED"/>
    <property type="match status" value="1"/>
</dbReference>
<feature type="transmembrane region" description="Helical" evidence="6">
    <location>
        <begin position="352"/>
        <end position="370"/>
    </location>
</feature>
<evidence type="ECO:0000313" key="7">
    <source>
        <dbReference type="EMBL" id="OWQ93584.1"/>
    </source>
</evidence>
<gene>
    <name evidence="7" type="ORF">CDN99_03740</name>
</gene>
<feature type="transmembrane region" description="Helical" evidence="6">
    <location>
        <begin position="170"/>
        <end position="191"/>
    </location>
</feature>
<name>A0A246JLQ6_9BURK</name>
<evidence type="ECO:0000256" key="2">
    <source>
        <dbReference type="ARBA" id="ARBA00022475"/>
    </source>
</evidence>
<feature type="transmembrane region" description="Helical" evidence="6">
    <location>
        <begin position="108"/>
        <end position="135"/>
    </location>
</feature>
<keyword evidence="3 6" id="KW-0812">Transmembrane</keyword>
<dbReference type="Pfam" id="PF01943">
    <property type="entry name" value="Polysacc_synt"/>
    <property type="match status" value="1"/>
</dbReference>
<dbReference type="Proteomes" id="UP000197468">
    <property type="component" value="Unassembled WGS sequence"/>
</dbReference>
<proteinExistence type="predicted"/>
<dbReference type="AlphaFoldDB" id="A0A246JLQ6"/>
<feature type="transmembrane region" description="Helical" evidence="6">
    <location>
        <begin position="317"/>
        <end position="340"/>
    </location>
</feature>
<accession>A0A246JLQ6</accession>
<dbReference type="RefSeq" id="WP_088382730.1">
    <property type="nucleotide sequence ID" value="NZ_NIOF01000001.1"/>
</dbReference>
<evidence type="ECO:0000313" key="8">
    <source>
        <dbReference type="Proteomes" id="UP000197468"/>
    </source>
</evidence>
<evidence type="ECO:0000256" key="6">
    <source>
        <dbReference type="SAM" id="Phobius"/>
    </source>
</evidence>
<organism evidence="7 8">
    <name type="scientific">Roseateles aquatilis</name>
    <dbReference type="NCBI Taxonomy" id="431061"/>
    <lineage>
        <taxon>Bacteria</taxon>
        <taxon>Pseudomonadati</taxon>
        <taxon>Pseudomonadota</taxon>
        <taxon>Betaproteobacteria</taxon>
        <taxon>Burkholderiales</taxon>
        <taxon>Sphaerotilaceae</taxon>
        <taxon>Roseateles</taxon>
    </lineage>
</organism>
<feature type="transmembrane region" description="Helical" evidence="6">
    <location>
        <begin position="67"/>
        <end position="87"/>
    </location>
</feature>
<dbReference type="InterPro" id="IPR002797">
    <property type="entry name" value="Polysacc_synth"/>
</dbReference>
<feature type="transmembrane region" description="Helical" evidence="6">
    <location>
        <begin position="407"/>
        <end position="427"/>
    </location>
</feature>
<feature type="transmembrane region" description="Helical" evidence="6">
    <location>
        <begin position="197"/>
        <end position="217"/>
    </location>
</feature>
<feature type="transmembrane region" description="Helical" evidence="6">
    <location>
        <begin position="229"/>
        <end position="255"/>
    </location>
</feature>
<sequence length="498" mass="53800">MAARLVAHGAPLARGWRLSDAVSSGVDVGRKAALLRGVGLYAVGMLFSRFAGFLMLPFYTAVLSKQAYGYVDLVLTGSTLFGTLVTLRLFDAVYRALFDETDPERRAAMITSVLGLVTINALAGAALVWGLLALFGIPLPHPWLLLAWTLLRIPAEFFQQTTRVVGDRSAYAGSAMVNAATMAVSSLLLLGVWKLEAAGYVGAMALGAAAMLAYLMCKDTGARFVKPRLFSLAILRPMLAYALPLVPAAISWWVIRMIGRYTLGHSHGLQEVADFAVSDKLPAVVYMLNITFYMAWQDAVLRHARDSDRVAFYRQALGAYVRLGLVALGLIAVFLRPFFALMIDAGYAHARVYVPPLLLSAFLLCVAGLYDVLYQLQRRTSAIFGTSLLAALLAAVMSWLLVPVHGVWGTVAATISAAAVLAAIRGIDQYRAQGVMLPARDVAVGVLFFVLGWMVNTVPDPRAYWAAAAAVTVAAVGSQHRLLRAAWRHWRAGRQAGP</sequence>
<reference evidence="7 8" key="1">
    <citation type="journal article" date="2008" name="Int. J. Syst. Evol. Microbiol.">
        <title>Description of Roseateles aquatilis sp. nov. and Roseateles terrae sp. nov., in the class Betaproteobacteria, and emended description of the genus Roseateles.</title>
        <authorList>
            <person name="Gomila M."/>
            <person name="Bowien B."/>
            <person name="Falsen E."/>
            <person name="Moore E.R."/>
            <person name="Lalucat J."/>
        </authorList>
    </citation>
    <scope>NUCLEOTIDE SEQUENCE [LARGE SCALE GENOMIC DNA]</scope>
    <source>
        <strain evidence="7 8">CCUG 48205</strain>
    </source>
</reference>
<dbReference type="PANTHER" id="PTHR30250">
    <property type="entry name" value="PST FAMILY PREDICTED COLANIC ACID TRANSPORTER"/>
    <property type="match status" value="1"/>
</dbReference>
<protein>
    <recommendedName>
        <fullName evidence="9">Polysaccharide biosynthesis protein C-terminal domain-containing protein</fullName>
    </recommendedName>
</protein>
<keyword evidence="2" id="KW-1003">Cell membrane</keyword>
<comment type="subcellular location">
    <subcellularLocation>
        <location evidence="1">Cell membrane</location>
        <topology evidence="1">Multi-pass membrane protein</topology>
    </subcellularLocation>
</comment>
<comment type="caution">
    <text evidence="7">The sequence shown here is derived from an EMBL/GenBank/DDBJ whole genome shotgun (WGS) entry which is preliminary data.</text>
</comment>
<feature type="transmembrane region" description="Helical" evidence="6">
    <location>
        <begin position="382"/>
        <end position="401"/>
    </location>
</feature>
<evidence type="ECO:0000256" key="5">
    <source>
        <dbReference type="ARBA" id="ARBA00023136"/>
    </source>
</evidence>
<keyword evidence="4 6" id="KW-1133">Transmembrane helix</keyword>
<evidence type="ECO:0000256" key="1">
    <source>
        <dbReference type="ARBA" id="ARBA00004651"/>
    </source>
</evidence>
<evidence type="ECO:0000256" key="3">
    <source>
        <dbReference type="ARBA" id="ARBA00022692"/>
    </source>
</evidence>
<dbReference type="InterPro" id="IPR050833">
    <property type="entry name" value="Poly_Biosynth_Transport"/>
</dbReference>
<evidence type="ECO:0008006" key="9">
    <source>
        <dbReference type="Google" id="ProtNLM"/>
    </source>
</evidence>
<feature type="transmembrane region" description="Helical" evidence="6">
    <location>
        <begin position="464"/>
        <end position="483"/>
    </location>
</feature>
<evidence type="ECO:0000256" key="4">
    <source>
        <dbReference type="ARBA" id="ARBA00022989"/>
    </source>
</evidence>
<feature type="transmembrane region" description="Helical" evidence="6">
    <location>
        <begin position="38"/>
        <end position="61"/>
    </location>
</feature>
<feature type="transmembrane region" description="Helical" evidence="6">
    <location>
        <begin position="439"/>
        <end position="458"/>
    </location>
</feature>
<dbReference type="OrthoDB" id="7605217at2"/>